<organism evidence="4">
    <name type="scientific">Salvia splendens</name>
    <name type="common">Scarlet sage</name>
    <dbReference type="NCBI Taxonomy" id="180675"/>
    <lineage>
        <taxon>Eukaryota</taxon>
        <taxon>Viridiplantae</taxon>
        <taxon>Streptophyta</taxon>
        <taxon>Embryophyta</taxon>
        <taxon>Tracheophyta</taxon>
        <taxon>Spermatophyta</taxon>
        <taxon>Magnoliopsida</taxon>
        <taxon>eudicotyledons</taxon>
        <taxon>Gunneridae</taxon>
        <taxon>Pentapetalae</taxon>
        <taxon>asterids</taxon>
        <taxon>lamiids</taxon>
        <taxon>Lamiales</taxon>
        <taxon>Lamiaceae</taxon>
        <taxon>Nepetoideae</taxon>
        <taxon>Mentheae</taxon>
        <taxon>Salviinae</taxon>
        <taxon>Salvia</taxon>
        <taxon>Salvia subgen. Calosphace</taxon>
        <taxon>core Calosphace</taxon>
    </lineage>
</organism>
<reference evidence="4" key="2">
    <citation type="submission" date="2020-08" db="EMBL/GenBank/DDBJ databases">
        <title>Plant Genome Project.</title>
        <authorList>
            <person name="Zhang R.-G."/>
        </authorList>
    </citation>
    <scope>NUCLEOTIDE SEQUENCE</scope>
    <source>
        <strain evidence="4">Huo1</strain>
        <tissue evidence="4">Leaf</tissue>
    </source>
</reference>
<keyword evidence="5" id="KW-1185">Reference proteome</keyword>
<dbReference type="InterPro" id="IPR044161">
    <property type="entry name" value="SPS"/>
</dbReference>
<comment type="caution">
    <text evidence="4">The sequence shown here is derived from an EMBL/GenBank/DDBJ whole genome shotgun (WGS) entry which is preliminary data.</text>
</comment>
<feature type="region of interest" description="Disordered" evidence="3">
    <location>
        <begin position="78"/>
        <end position="108"/>
    </location>
</feature>
<evidence type="ECO:0000256" key="1">
    <source>
        <dbReference type="ARBA" id="ARBA00022676"/>
    </source>
</evidence>
<feature type="compositionally biased region" description="Polar residues" evidence="3">
    <location>
        <begin position="78"/>
        <end position="91"/>
    </location>
</feature>
<proteinExistence type="predicted"/>
<evidence type="ECO:0000313" key="4">
    <source>
        <dbReference type="EMBL" id="KAG6388771.1"/>
    </source>
</evidence>
<dbReference type="PANTHER" id="PTHR46039:SF5">
    <property type="entry name" value="SUCROSE-PHOSPHATE SYNTHASE 3-RELATED"/>
    <property type="match status" value="1"/>
</dbReference>
<dbReference type="EMBL" id="PNBA02000020">
    <property type="protein sequence ID" value="KAG6388771.1"/>
    <property type="molecule type" value="Genomic_DNA"/>
</dbReference>
<gene>
    <name evidence="4" type="ORF">SASPL_150206</name>
</gene>
<accession>A0A8X8W714</accession>
<evidence type="ECO:0000256" key="2">
    <source>
        <dbReference type="ARBA" id="ARBA00022679"/>
    </source>
</evidence>
<evidence type="ECO:0000256" key="3">
    <source>
        <dbReference type="SAM" id="MobiDB-lite"/>
    </source>
</evidence>
<dbReference type="AlphaFoldDB" id="A0A8X8W714"/>
<sequence length="231" mass="26477">MQRERLKEHSFFSWQEHCKIYLTRVAACRMRHPQWQIDTPADESAAEYSLNDSLKVITDMSLRLSIDGDKTSLNESLNMAASGDNQVQDQRWSTRKEDDQSGPDDLEGDQAGCTIWKTVESCIVDSYANVRVFEALAQRKEESIVLIQTTNSSGVIEHDVKSSNSPCLLYVIKDLSKAIKVDDLRQKLRMRGLRGHLMYCRNSTRMHAVPLLASRSQALRYPILSILCYFW</sequence>
<name>A0A8X8W714_SALSN</name>
<keyword evidence="2" id="KW-0808">Transferase</keyword>
<dbReference type="Proteomes" id="UP000298416">
    <property type="component" value="Unassembled WGS sequence"/>
</dbReference>
<reference evidence="4" key="1">
    <citation type="submission" date="2018-01" db="EMBL/GenBank/DDBJ databases">
        <authorList>
            <person name="Mao J.F."/>
        </authorList>
    </citation>
    <scope>NUCLEOTIDE SEQUENCE</scope>
    <source>
        <strain evidence="4">Huo1</strain>
        <tissue evidence="4">Leaf</tissue>
    </source>
</reference>
<keyword evidence="1" id="KW-0328">Glycosyltransferase</keyword>
<dbReference type="PANTHER" id="PTHR46039">
    <property type="entry name" value="SUCROSE-PHOSPHATE SYNTHASE 3-RELATED"/>
    <property type="match status" value="1"/>
</dbReference>
<protein>
    <submittedName>
        <fullName evidence="4">Uncharacterized protein</fullName>
    </submittedName>
</protein>
<evidence type="ECO:0000313" key="5">
    <source>
        <dbReference type="Proteomes" id="UP000298416"/>
    </source>
</evidence>
<dbReference type="GO" id="GO:0016757">
    <property type="term" value="F:glycosyltransferase activity"/>
    <property type="evidence" value="ECO:0007669"/>
    <property type="project" value="UniProtKB-KW"/>
</dbReference>